<dbReference type="Proteomes" id="UP001278500">
    <property type="component" value="Unassembled WGS sequence"/>
</dbReference>
<dbReference type="AlphaFoldDB" id="A0AAE0JGB0"/>
<dbReference type="EMBL" id="JAUEPP010000004">
    <property type="protein sequence ID" value="KAK3345174.1"/>
    <property type="molecule type" value="Genomic_DNA"/>
</dbReference>
<protein>
    <submittedName>
        <fullName evidence="1">Uncharacterized protein</fullName>
    </submittedName>
</protein>
<evidence type="ECO:0000313" key="1">
    <source>
        <dbReference type="EMBL" id="KAK3345174.1"/>
    </source>
</evidence>
<accession>A0AAE0JGB0</accession>
<keyword evidence="2" id="KW-1185">Reference proteome</keyword>
<sequence>MCVTIAGLYLPHGQRLASTPCRRKSGYYRRSQLGVSLLASSFPFLRRFCEAGLGKSMEAKEVHTTWLALFQVECPPIAIGSFLLLHHYRKRDAVRSSEAADPSHWYPIVVRISEAARREYRIPILRCLALNKISGLFPGRGHDLQSDSGSLDQSYGECLSNGRFHLPPLPPPIADVASLPAMRYVDIATMAPRCRAARCPVLMLRRPTQLLFPRLGSRSNTLPPGSSIVTLI</sequence>
<dbReference type="RefSeq" id="XP_062681787.1">
    <property type="nucleotide sequence ID" value="XM_062821740.1"/>
</dbReference>
<proteinExistence type="predicted"/>
<dbReference type="GeneID" id="87858894"/>
<reference evidence="1" key="2">
    <citation type="submission" date="2023-06" db="EMBL/GenBank/DDBJ databases">
        <authorList>
            <consortium name="Lawrence Berkeley National Laboratory"/>
            <person name="Haridas S."/>
            <person name="Hensen N."/>
            <person name="Bonometti L."/>
            <person name="Westerberg I."/>
            <person name="Brannstrom I.O."/>
            <person name="Guillou S."/>
            <person name="Cros-Aarteil S."/>
            <person name="Calhoun S."/>
            <person name="Kuo A."/>
            <person name="Mondo S."/>
            <person name="Pangilinan J."/>
            <person name="Riley R."/>
            <person name="Labutti K."/>
            <person name="Andreopoulos B."/>
            <person name="Lipzen A."/>
            <person name="Chen C."/>
            <person name="Yanf M."/>
            <person name="Daum C."/>
            <person name="Ng V."/>
            <person name="Clum A."/>
            <person name="Steindorff A."/>
            <person name="Ohm R."/>
            <person name="Martin F."/>
            <person name="Silar P."/>
            <person name="Natvig D."/>
            <person name="Lalanne C."/>
            <person name="Gautier V."/>
            <person name="Ament-Velasquez S.L."/>
            <person name="Kruys A."/>
            <person name="Hutchinson M.I."/>
            <person name="Powell A.J."/>
            <person name="Barry K."/>
            <person name="Miller A.N."/>
            <person name="Grigoriev I.V."/>
            <person name="Debuchy R."/>
            <person name="Gladieux P."/>
            <person name="Thoren M.H."/>
            <person name="Johannesson H."/>
        </authorList>
    </citation>
    <scope>NUCLEOTIDE SEQUENCE</scope>
    <source>
        <strain evidence="1">CBS 560.94</strain>
    </source>
</reference>
<reference evidence="1" key="1">
    <citation type="journal article" date="2023" name="Mol. Phylogenet. Evol.">
        <title>Genome-scale phylogeny and comparative genomics of the fungal order Sordariales.</title>
        <authorList>
            <person name="Hensen N."/>
            <person name="Bonometti L."/>
            <person name="Westerberg I."/>
            <person name="Brannstrom I.O."/>
            <person name="Guillou S."/>
            <person name="Cros-Aarteil S."/>
            <person name="Calhoun S."/>
            <person name="Haridas S."/>
            <person name="Kuo A."/>
            <person name="Mondo S."/>
            <person name="Pangilinan J."/>
            <person name="Riley R."/>
            <person name="LaButti K."/>
            <person name="Andreopoulos B."/>
            <person name="Lipzen A."/>
            <person name="Chen C."/>
            <person name="Yan M."/>
            <person name="Daum C."/>
            <person name="Ng V."/>
            <person name="Clum A."/>
            <person name="Steindorff A."/>
            <person name="Ohm R.A."/>
            <person name="Martin F."/>
            <person name="Silar P."/>
            <person name="Natvig D.O."/>
            <person name="Lalanne C."/>
            <person name="Gautier V."/>
            <person name="Ament-Velasquez S.L."/>
            <person name="Kruys A."/>
            <person name="Hutchinson M.I."/>
            <person name="Powell A.J."/>
            <person name="Barry K."/>
            <person name="Miller A.N."/>
            <person name="Grigoriev I.V."/>
            <person name="Debuchy R."/>
            <person name="Gladieux P."/>
            <person name="Hiltunen Thoren M."/>
            <person name="Johannesson H."/>
        </authorList>
    </citation>
    <scope>NUCLEOTIDE SEQUENCE</scope>
    <source>
        <strain evidence="1">CBS 560.94</strain>
    </source>
</reference>
<evidence type="ECO:0000313" key="2">
    <source>
        <dbReference type="Proteomes" id="UP001278500"/>
    </source>
</evidence>
<comment type="caution">
    <text evidence="1">The sequence shown here is derived from an EMBL/GenBank/DDBJ whole genome shotgun (WGS) entry which is preliminary data.</text>
</comment>
<gene>
    <name evidence="1" type="ORF">B0H65DRAFT_197674</name>
</gene>
<organism evidence="1 2">
    <name type="scientific">Neurospora tetraspora</name>
    <dbReference type="NCBI Taxonomy" id="94610"/>
    <lineage>
        <taxon>Eukaryota</taxon>
        <taxon>Fungi</taxon>
        <taxon>Dikarya</taxon>
        <taxon>Ascomycota</taxon>
        <taxon>Pezizomycotina</taxon>
        <taxon>Sordariomycetes</taxon>
        <taxon>Sordariomycetidae</taxon>
        <taxon>Sordariales</taxon>
        <taxon>Sordariaceae</taxon>
        <taxon>Neurospora</taxon>
    </lineage>
</organism>
<name>A0AAE0JGB0_9PEZI</name>